<dbReference type="STRING" id="946333.A4W93_17065"/>
<dbReference type="PROSITE" id="PS51257">
    <property type="entry name" value="PROKAR_LIPOPROTEIN"/>
    <property type="match status" value="1"/>
</dbReference>
<dbReference type="OrthoDB" id="6975458at2"/>
<dbReference type="PANTHER" id="PTHR34501">
    <property type="entry name" value="PROTEIN YDDL-RELATED"/>
    <property type="match status" value="1"/>
</dbReference>
<dbReference type="GO" id="GO:0015288">
    <property type="term" value="F:porin activity"/>
    <property type="evidence" value="ECO:0007669"/>
    <property type="project" value="UniProtKB-KW"/>
</dbReference>
<dbReference type="Pfam" id="PF13609">
    <property type="entry name" value="Porin_4"/>
    <property type="match status" value="1"/>
</dbReference>
<dbReference type="GO" id="GO:0009279">
    <property type="term" value="C:cell outer membrane"/>
    <property type="evidence" value="ECO:0007669"/>
    <property type="project" value="UniProtKB-SubCell"/>
</dbReference>
<dbReference type="RefSeq" id="WP_085751758.1">
    <property type="nucleotide sequence ID" value="NZ_BSPR01000013.1"/>
</dbReference>
<evidence type="ECO:0000256" key="5">
    <source>
        <dbReference type="ARBA" id="ARBA00022692"/>
    </source>
</evidence>
<dbReference type="EMBL" id="CP015118">
    <property type="protein sequence ID" value="ARN21471.1"/>
    <property type="molecule type" value="Genomic_DNA"/>
</dbReference>
<evidence type="ECO:0000256" key="6">
    <source>
        <dbReference type="ARBA" id="ARBA00022729"/>
    </source>
</evidence>
<keyword evidence="12" id="KW-1185">Reference proteome</keyword>
<comment type="subcellular location">
    <subcellularLocation>
        <location evidence="1">Cell outer membrane</location>
        <topology evidence="1">Multi-pass membrane protein</topology>
    </subcellularLocation>
</comment>
<dbReference type="GO" id="GO:0046930">
    <property type="term" value="C:pore complex"/>
    <property type="evidence" value="ECO:0007669"/>
    <property type="project" value="UniProtKB-KW"/>
</dbReference>
<proteinExistence type="predicted"/>
<protein>
    <submittedName>
        <fullName evidence="11">Uncharacterized protein</fullName>
    </submittedName>
</protein>
<evidence type="ECO:0000256" key="10">
    <source>
        <dbReference type="ARBA" id="ARBA00023237"/>
    </source>
</evidence>
<gene>
    <name evidence="11" type="ORF">A4W93_17065</name>
</gene>
<dbReference type="GO" id="GO:0006811">
    <property type="term" value="P:monoatomic ion transport"/>
    <property type="evidence" value="ECO:0007669"/>
    <property type="project" value="UniProtKB-KW"/>
</dbReference>
<keyword evidence="6" id="KW-0732">Signal</keyword>
<organism evidence="11 12">
    <name type="scientific">Piscinibacter gummiphilus</name>
    <dbReference type="NCBI Taxonomy" id="946333"/>
    <lineage>
        <taxon>Bacteria</taxon>
        <taxon>Pseudomonadati</taxon>
        <taxon>Pseudomonadota</taxon>
        <taxon>Betaproteobacteria</taxon>
        <taxon>Burkholderiales</taxon>
        <taxon>Sphaerotilaceae</taxon>
        <taxon>Piscinibacter</taxon>
    </lineage>
</organism>
<accession>A0A1W6LB08</accession>
<dbReference type="InterPro" id="IPR033900">
    <property type="entry name" value="Gram_neg_porin_domain"/>
</dbReference>
<dbReference type="InterPro" id="IPR050298">
    <property type="entry name" value="Gram-neg_bact_OMP"/>
</dbReference>
<evidence type="ECO:0000256" key="2">
    <source>
        <dbReference type="ARBA" id="ARBA00011233"/>
    </source>
</evidence>
<keyword evidence="10" id="KW-0998">Cell outer membrane</keyword>
<dbReference type="InterPro" id="IPR023614">
    <property type="entry name" value="Porin_dom_sf"/>
</dbReference>
<evidence type="ECO:0000256" key="4">
    <source>
        <dbReference type="ARBA" id="ARBA00022452"/>
    </source>
</evidence>
<dbReference type="CDD" id="cd00342">
    <property type="entry name" value="gram_neg_porins"/>
    <property type="match status" value="1"/>
</dbReference>
<name>A0A1W6LB08_9BURK</name>
<evidence type="ECO:0000256" key="9">
    <source>
        <dbReference type="ARBA" id="ARBA00023136"/>
    </source>
</evidence>
<dbReference type="KEGG" id="rgu:A4W93_17065"/>
<keyword evidence="7" id="KW-0406">Ion transport</keyword>
<dbReference type="SUPFAM" id="SSF56935">
    <property type="entry name" value="Porins"/>
    <property type="match status" value="1"/>
</dbReference>
<dbReference type="AlphaFoldDB" id="A0A1W6LB08"/>
<keyword evidence="9" id="KW-0472">Membrane</keyword>
<keyword evidence="4" id="KW-1134">Transmembrane beta strand</keyword>
<evidence type="ECO:0000256" key="8">
    <source>
        <dbReference type="ARBA" id="ARBA00023114"/>
    </source>
</evidence>
<dbReference type="Proteomes" id="UP000193427">
    <property type="component" value="Chromosome"/>
</dbReference>
<evidence type="ECO:0000313" key="12">
    <source>
        <dbReference type="Proteomes" id="UP000193427"/>
    </source>
</evidence>
<evidence type="ECO:0000256" key="1">
    <source>
        <dbReference type="ARBA" id="ARBA00004571"/>
    </source>
</evidence>
<evidence type="ECO:0000256" key="3">
    <source>
        <dbReference type="ARBA" id="ARBA00022448"/>
    </source>
</evidence>
<evidence type="ECO:0000256" key="7">
    <source>
        <dbReference type="ARBA" id="ARBA00023065"/>
    </source>
</evidence>
<evidence type="ECO:0000313" key="11">
    <source>
        <dbReference type="EMBL" id="ARN21471.1"/>
    </source>
</evidence>
<dbReference type="Gene3D" id="2.40.160.10">
    <property type="entry name" value="Porin"/>
    <property type="match status" value="1"/>
</dbReference>
<keyword evidence="8" id="KW-0626">Porin</keyword>
<dbReference type="PANTHER" id="PTHR34501:SF9">
    <property type="entry name" value="MAJOR OUTER MEMBRANE PROTEIN P.IA"/>
    <property type="match status" value="1"/>
</dbReference>
<keyword evidence="3" id="KW-0813">Transport</keyword>
<keyword evidence="5" id="KW-0812">Transmembrane</keyword>
<reference evidence="11 12" key="1">
    <citation type="submission" date="2016-04" db="EMBL/GenBank/DDBJ databases">
        <title>Complete genome sequence of natural rubber-degrading, novel Gram-negative bacterium, Rhizobacter gummiphilus strain NS21.</title>
        <authorList>
            <person name="Tabata M."/>
            <person name="Kasai D."/>
            <person name="Fukuda M."/>
        </authorList>
    </citation>
    <scope>NUCLEOTIDE SEQUENCE [LARGE SCALE GENOMIC DNA]</scope>
    <source>
        <strain evidence="11 12">NS21</strain>
    </source>
</reference>
<sequence>MKTFCLPFALSLLTLSAGACAQSRSVVYGRMDLGVRYAPENLAVSDERDRTVSSGSTARIGFRGEEPLSADLSANFRFEHRFKADTGQVDGSPFWKQVATVGLTSKAYGTLFVGRMMSPQDYLGVSGRFEAFDGDTYAASVTRGAKAAAKWDNSLFYISPKRGGFTVHLAAAAGEGLRRRAEGGMLEYARGPLLLAMTYAVEQDPLAGAPVGNAVRTGTLAGYYDFGVVKPMFTYGQSDDTGASDEGRERVLTVGARVPAGPGEIRVSLRRLRDDRLNGVDRTADVSSDRVGLGYQYLLSKLTSLNLSLVREQYETFNADGSTKSDRTGSGFELTLRQIF</sequence>
<comment type="subunit">
    <text evidence="2">Homotrimer.</text>
</comment>